<dbReference type="Proteomes" id="UP000472263">
    <property type="component" value="Chromosome 21"/>
</dbReference>
<dbReference type="PANTHER" id="PTHR34768:SF2">
    <property type="entry name" value="COILED-COIL DOMAIN CONTAINING 89"/>
    <property type="match status" value="1"/>
</dbReference>
<dbReference type="InParanoid" id="A0A668AQL6"/>
<dbReference type="FunCoup" id="A0A668AQL6">
    <property type="interactions" value="232"/>
</dbReference>
<gene>
    <name evidence="3" type="primary">zgc:172182</name>
</gene>
<dbReference type="AlphaFoldDB" id="A0A668AQL6"/>
<feature type="coiled-coil region" evidence="2">
    <location>
        <begin position="76"/>
        <end position="132"/>
    </location>
</feature>
<protein>
    <submittedName>
        <fullName evidence="3">Zgc:172182</fullName>
    </submittedName>
</protein>
<dbReference type="PANTHER" id="PTHR34768">
    <property type="entry name" value="COILED-COIL DOMAIN-CONTAINING PROTEIN 89"/>
    <property type="match status" value="1"/>
</dbReference>
<reference evidence="3" key="1">
    <citation type="submission" date="2019-06" db="EMBL/GenBank/DDBJ databases">
        <authorList>
            <consortium name="Wellcome Sanger Institute Data Sharing"/>
        </authorList>
    </citation>
    <scope>NUCLEOTIDE SEQUENCE [LARGE SCALE GENOMIC DNA]</scope>
</reference>
<keyword evidence="4" id="KW-1185">Reference proteome</keyword>
<organism evidence="3 4">
    <name type="scientific">Myripristis murdjan</name>
    <name type="common">pinecone soldierfish</name>
    <dbReference type="NCBI Taxonomy" id="586833"/>
    <lineage>
        <taxon>Eukaryota</taxon>
        <taxon>Metazoa</taxon>
        <taxon>Chordata</taxon>
        <taxon>Craniata</taxon>
        <taxon>Vertebrata</taxon>
        <taxon>Euteleostomi</taxon>
        <taxon>Actinopterygii</taxon>
        <taxon>Neopterygii</taxon>
        <taxon>Teleostei</taxon>
        <taxon>Neoteleostei</taxon>
        <taxon>Acanthomorphata</taxon>
        <taxon>Holocentriformes</taxon>
        <taxon>Holocentridae</taxon>
        <taxon>Myripristis</taxon>
    </lineage>
</organism>
<dbReference type="Ensembl" id="ENSMMDT00005056941.1">
    <property type="protein sequence ID" value="ENSMMDP00005055877.1"/>
    <property type="gene ID" value="ENSMMDG00005024985.1"/>
</dbReference>
<sequence length="313" mass="37002">MLRSRVDEQSSLICILKQGADEMLLRCRSLQKMNTDLEDRVAVKHKELDLERKKSTIFERRFTDLASNHEKMIAFMNDYKRQNARLELENKHLRSENETLFSQKLQDKEVLVDKLTQEIKQLSEKYTNKDNEYCSSRKEIVEWQSKFNAQTTLYQSREKSLCDELQDTQQQLKKSVEMCKDLKLQLKKAGDDYALTEIRVKESITSLTKEKDKFLNLSMERGKVIQEKQEEIHLLEAKWNEEKKARIKAEERFKREAAAVNAHDKVKALQRALDESLTECEKLKKDFEAYKEHTTSLLKQEKELNAKLRHVIG</sequence>
<name>A0A668AQL6_9TELE</name>
<reference evidence="3" key="3">
    <citation type="submission" date="2025-09" db="UniProtKB">
        <authorList>
            <consortium name="Ensembl"/>
        </authorList>
    </citation>
    <scope>IDENTIFICATION</scope>
</reference>
<dbReference type="GeneTree" id="ENSGT00940000165617"/>
<accession>A0A668AQL6</accession>
<evidence type="ECO:0000313" key="3">
    <source>
        <dbReference type="Ensembl" id="ENSMMDP00005055877.1"/>
    </source>
</evidence>
<dbReference type="InterPro" id="IPR043450">
    <property type="entry name" value="CCDC89-like"/>
</dbReference>
<keyword evidence="1 2" id="KW-0175">Coiled coil</keyword>
<evidence type="ECO:0000313" key="4">
    <source>
        <dbReference type="Proteomes" id="UP000472263"/>
    </source>
</evidence>
<proteinExistence type="predicted"/>
<evidence type="ECO:0000256" key="2">
    <source>
        <dbReference type="SAM" id="Coils"/>
    </source>
</evidence>
<evidence type="ECO:0000256" key="1">
    <source>
        <dbReference type="ARBA" id="ARBA00023054"/>
    </source>
</evidence>
<feature type="coiled-coil region" evidence="2">
    <location>
        <begin position="225"/>
        <end position="293"/>
    </location>
</feature>
<reference evidence="3" key="2">
    <citation type="submission" date="2025-08" db="UniProtKB">
        <authorList>
            <consortium name="Ensembl"/>
        </authorList>
    </citation>
    <scope>IDENTIFICATION</scope>
</reference>